<dbReference type="SUPFAM" id="SSF52279">
    <property type="entry name" value="Beta-D-glucan exohydrolase, C-terminal domain"/>
    <property type="match status" value="1"/>
</dbReference>
<keyword evidence="7" id="KW-1185">Reference proteome</keyword>
<reference evidence="7" key="1">
    <citation type="journal article" date="2019" name="Int. J. Syst. Evol. Microbiol.">
        <title>The Global Catalogue of Microorganisms (GCM) 10K type strain sequencing project: providing services to taxonomists for standard genome sequencing and annotation.</title>
        <authorList>
            <consortium name="The Broad Institute Genomics Platform"/>
            <consortium name="The Broad Institute Genome Sequencing Center for Infectious Disease"/>
            <person name="Wu L."/>
            <person name="Ma J."/>
        </authorList>
    </citation>
    <scope>NUCLEOTIDE SEQUENCE [LARGE SCALE GENOMIC DNA]</scope>
    <source>
        <strain evidence="7">CCM 8604</strain>
    </source>
</reference>
<keyword evidence="3" id="KW-1133">Transmembrane helix</keyword>
<dbReference type="SMART" id="SM01217">
    <property type="entry name" value="Fn3_like"/>
    <property type="match status" value="1"/>
</dbReference>
<dbReference type="Pfam" id="PF01915">
    <property type="entry name" value="Glyco_hydro_3_C"/>
    <property type="match status" value="1"/>
</dbReference>
<evidence type="ECO:0000256" key="2">
    <source>
        <dbReference type="ARBA" id="ARBA00022801"/>
    </source>
</evidence>
<dbReference type="InterPro" id="IPR013783">
    <property type="entry name" value="Ig-like_fold"/>
</dbReference>
<evidence type="ECO:0000256" key="4">
    <source>
        <dbReference type="SAM" id="SignalP"/>
    </source>
</evidence>
<keyword evidence="3" id="KW-0812">Transmembrane</keyword>
<dbReference type="EMBL" id="JBHTHQ010000006">
    <property type="protein sequence ID" value="MFD0704236.1"/>
    <property type="molecule type" value="Genomic_DNA"/>
</dbReference>
<dbReference type="SUPFAM" id="SSF51445">
    <property type="entry name" value="(Trans)glycosidases"/>
    <property type="match status" value="1"/>
</dbReference>
<dbReference type="Gene3D" id="2.60.40.10">
    <property type="entry name" value="Immunoglobulins"/>
    <property type="match status" value="1"/>
</dbReference>
<comment type="caution">
    <text evidence="6">The sequence shown here is derived from an EMBL/GenBank/DDBJ whole genome shotgun (WGS) entry which is preliminary data.</text>
</comment>
<feature type="transmembrane region" description="Helical" evidence="3">
    <location>
        <begin position="998"/>
        <end position="1019"/>
    </location>
</feature>
<dbReference type="PRINTS" id="PR00133">
    <property type="entry name" value="GLHYDRLASE3"/>
</dbReference>
<dbReference type="Proteomes" id="UP001597036">
    <property type="component" value="Unassembled WGS sequence"/>
</dbReference>
<dbReference type="InterPro" id="IPR002772">
    <property type="entry name" value="Glyco_hydro_3_C"/>
</dbReference>
<comment type="similarity">
    <text evidence="1">Belongs to the glycosyl hydrolase 3 family.</text>
</comment>
<evidence type="ECO:0000259" key="5">
    <source>
        <dbReference type="SMART" id="SM01217"/>
    </source>
</evidence>
<evidence type="ECO:0000256" key="1">
    <source>
        <dbReference type="ARBA" id="ARBA00005336"/>
    </source>
</evidence>
<keyword evidence="3" id="KW-0472">Membrane</keyword>
<dbReference type="InterPro" id="IPR017853">
    <property type="entry name" value="GH"/>
</dbReference>
<dbReference type="Gene3D" id="3.40.50.1700">
    <property type="entry name" value="Glycoside hydrolase family 3 C-terminal domain"/>
    <property type="match status" value="1"/>
</dbReference>
<accession>A0ABW2Y3B6</accession>
<sequence length="1041" mass="112542">MKKGTPSRAWRGATTTFAAVLTLSLTVTSAVAGFRTDINKLLGTHSTEWTSSSTVDAAKSYTHKSDYTSTKELVQAGAKLGEQVSAEGSVLMKNTNNALPLSQDETQKVSLLGFSSYFPVKGGDMGSIDAPNMDTDAPSVDLVNALNNKGFKINPTLQKMYNGMKSKFTTEVNNWGHVSKYTRITAPAIGDVFTNKEPSEADLNKADSSWKDSLNKDNVMVVTIARAAGENRAYLPGKAGVNPKDNLNQSDPLGLNDNERALINTAVAAKKAHGGKVIVLVNSSSAMQLQEVQDNAGVDAILDISLPGSYGFNGVADILNGSANPSGHLTDTWVKNNQSAPAVVNYGDNEFKNANPKHTINSELVEAEGIYTGYKYYETRYADAVDGQGNATSTKGSSDGSAWNYDSEVTYPFGYGLSYTTFKQTLNSVNVDVAKKTVTANVTVQNTGKVAGKSTVQLYVSTPYTSYDKQHAVEKAAVQLLDYGKTDELQSGQSVNVTITADMQDMASWDSTAQNLKGTKGTYILDAGKYTFALGNGSHEAVNNVLAANGADVKGDTAQTATWSLDKLDTTTFGVTKNGTKVENQMADADLNHWLPNTVTYLSRSNWDATYPKAYKDITATATMLKGGLTNDTYQIKPNNDAPKTTWGASGNQSLAAFKNVKSPDDPKFKKLMNQMKLSEAIIRTAFGGTSSKSVMSISSPEAMQVDGPNGANNYPLGQYANYDKSSGDPYVISKNDKNVNFNGGILASETVLAQTFSKKLSQDWGKWLGNYTIWANLPILWGLGVNLHRSAYNARNHEYFSEDPVLTANQSLAAIQGSKPYGLILTTKHFAFNDQEINRVGVAVFMNEQKGREGELRANQAPIETGNALGLMTAFNRIGVAAMNAHRGIMYNILREEWGFKGLIEQDFIVDNEYQNLRASIYNGIQLTSSTGDDSMAAVVKLWPYLNEKDVAADSKLSAALKQNMLWEYYAMANSSAMDGLNTTSRLVHVNTWYDNVLYTVSGVSGVLVLASAVMYVLSRRKLTCSVQETVEAVAAGKEN</sequence>
<gene>
    <name evidence="6" type="ORF">ACFQY8_00495</name>
</gene>
<dbReference type="RefSeq" id="WP_377937578.1">
    <property type="nucleotide sequence ID" value="NZ_JBHTHQ010000006.1"/>
</dbReference>
<evidence type="ECO:0000256" key="3">
    <source>
        <dbReference type="SAM" id="Phobius"/>
    </source>
</evidence>
<dbReference type="InterPro" id="IPR001764">
    <property type="entry name" value="Glyco_hydro_3_N"/>
</dbReference>
<evidence type="ECO:0000313" key="6">
    <source>
        <dbReference type="EMBL" id="MFD0704236.1"/>
    </source>
</evidence>
<keyword evidence="2 6" id="KW-0378">Hydrolase</keyword>
<dbReference type="InterPro" id="IPR050288">
    <property type="entry name" value="Cellulose_deg_GH3"/>
</dbReference>
<proteinExistence type="inferred from homology"/>
<dbReference type="GO" id="GO:0016787">
    <property type="term" value="F:hydrolase activity"/>
    <property type="evidence" value="ECO:0007669"/>
    <property type="project" value="UniProtKB-KW"/>
</dbReference>
<feature type="domain" description="Fibronectin type III-like" evidence="5">
    <location>
        <begin position="454"/>
        <end position="538"/>
    </location>
</feature>
<dbReference type="InterPro" id="IPR026891">
    <property type="entry name" value="Fn3-like"/>
</dbReference>
<protein>
    <submittedName>
        <fullName evidence="6">Glycoside hydrolase family 3 C-terminal domain-containing protein</fullName>
    </submittedName>
</protein>
<feature type="signal peptide" evidence="4">
    <location>
        <begin position="1"/>
        <end position="32"/>
    </location>
</feature>
<dbReference type="InterPro" id="IPR036881">
    <property type="entry name" value="Glyco_hydro_3_C_sf"/>
</dbReference>
<dbReference type="PANTHER" id="PTHR42715:SF10">
    <property type="entry name" value="BETA-GLUCOSIDASE"/>
    <property type="match status" value="1"/>
</dbReference>
<keyword evidence="4" id="KW-0732">Signal</keyword>
<organism evidence="6 7">
    <name type="scientific">Alloscardovia venturai</name>
    <dbReference type="NCBI Taxonomy" id="1769421"/>
    <lineage>
        <taxon>Bacteria</taxon>
        <taxon>Bacillati</taxon>
        <taxon>Actinomycetota</taxon>
        <taxon>Actinomycetes</taxon>
        <taxon>Bifidobacteriales</taxon>
        <taxon>Bifidobacteriaceae</taxon>
        <taxon>Alloscardovia</taxon>
    </lineage>
</organism>
<dbReference type="PANTHER" id="PTHR42715">
    <property type="entry name" value="BETA-GLUCOSIDASE"/>
    <property type="match status" value="1"/>
</dbReference>
<dbReference type="Pfam" id="PF00933">
    <property type="entry name" value="Glyco_hydro_3"/>
    <property type="match status" value="1"/>
</dbReference>
<dbReference type="Pfam" id="PF14310">
    <property type="entry name" value="Fn3-like"/>
    <property type="match status" value="1"/>
</dbReference>
<feature type="chain" id="PRO_5046951083" evidence="4">
    <location>
        <begin position="33"/>
        <end position="1041"/>
    </location>
</feature>
<dbReference type="Gene3D" id="3.20.20.300">
    <property type="entry name" value="Glycoside hydrolase, family 3, N-terminal domain"/>
    <property type="match status" value="1"/>
</dbReference>
<dbReference type="InterPro" id="IPR036962">
    <property type="entry name" value="Glyco_hydro_3_N_sf"/>
</dbReference>
<evidence type="ECO:0000313" key="7">
    <source>
        <dbReference type="Proteomes" id="UP001597036"/>
    </source>
</evidence>
<name>A0ABW2Y3B6_9BIFI</name>